<dbReference type="EMBL" id="OW659496">
    <property type="protein sequence ID" value="CAH2762172.1"/>
    <property type="molecule type" value="Genomic_DNA"/>
</dbReference>
<dbReference type="Gene3D" id="3.20.20.150">
    <property type="entry name" value="Divalent-metal-dependent TIM barrel enzymes"/>
    <property type="match status" value="1"/>
</dbReference>
<evidence type="ECO:0000313" key="5">
    <source>
        <dbReference type="EMBL" id="CAH2762197.1"/>
    </source>
</evidence>
<dbReference type="InterPro" id="IPR036237">
    <property type="entry name" value="Xyl_isomerase-like_sf"/>
</dbReference>
<dbReference type="AlphaFoldDB" id="A0AAU9VJX8"/>
<sequence length="288" mass="32632">MMTALGVYEKALPPNLSWVEKFELAKKLGFSYIELSIDESDARLDRLDWDMKTLREISDAMDKTDIRIQSLCLSAHRRYPLGSLDANTRHHALIILKKAVKIASMLGIRTIQLAGYDVYYEEKSELTREYFISNLKKCVEIAASKQVMLAIEIMDDPFINSITKYNAIKSQIPSPWLQVYPDIGNLSAWPGNDVGQELEQNIAAIAAIHIKDVVKVSPQTTGVFKNVRFGEGDVNFLANFKTLFRIGYRGSFVLEMWSESDQNPVRSITEALLYIKPILKEAGYVLES</sequence>
<dbReference type="Proteomes" id="UP001154111">
    <property type="component" value="Chromosome"/>
</dbReference>
<dbReference type="PANTHER" id="PTHR43489">
    <property type="entry name" value="ISOMERASE"/>
    <property type="match status" value="1"/>
</dbReference>
<protein>
    <recommendedName>
        <fullName evidence="2">L-ribulose-5-phosphate 3-epimerase</fullName>
    </recommendedName>
</protein>
<dbReference type="Proteomes" id="UP001154095">
    <property type="component" value="Chromosome"/>
</dbReference>
<dbReference type="NCBIfam" id="TIGR00542">
    <property type="entry name" value="hxl6Piso_put"/>
    <property type="match status" value="1"/>
</dbReference>
<evidence type="ECO:0000259" key="3">
    <source>
        <dbReference type="Pfam" id="PF01261"/>
    </source>
</evidence>
<evidence type="ECO:0000313" key="4">
    <source>
        <dbReference type="EMBL" id="CAH2762172.1"/>
    </source>
</evidence>
<evidence type="ECO:0000313" key="6">
    <source>
        <dbReference type="Proteomes" id="UP001154095"/>
    </source>
</evidence>
<name>A0AAU9VJX8_9FIRM</name>
<dbReference type="InterPro" id="IPR013022">
    <property type="entry name" value="Xyl_isomerase-like_TIM-brl"/>
</dbReference>
<dbReference type="GO" id="GO:0016861">
    <property type="term" value="F:intramolecular oxidoreductase activity, interconverting aldoses and ketoses"/>
    <property type="evidence" value="ECO:0007669"/>
    <property type="project" value="InterPro"/>
</dbReference>
<dbReference type="PANTHER" id="PTHR43489:SF1">
    <property type="entry name" value="L-RIBULOSE-5-PHOSPHATE 3-EPIMERASE SGBU-RELATED"/>
    <property type="match status" value="1"/>
</dbReference>
<evidence type="ECO:0000313" key="7">
    <source>
        <dbReference type="Proteomes" id="UP001154111"/>
    </source>
</evidence>
<reference evidence="5" key="1">
    <citation type="submission" date="2022-04" db="EMBL/GenBank/DDBJ databases">
        <authorList>
            <person name="Forde T."/>
        </authorList>
    </citation>
    <scope>NUCLEOTIDE SEQUENCE</scope>
    <source>
        <strain evidence="5">A18Y016a</strain>
        <strain evidence="4">A18Y020d</strain>
    </source>
</reference>
<dbReference type="NCBIfam" id="NF009688">
    <property type="entry name" value="PRK13209.1"/>
    <property type="match status" value="1"/>
</dbReference>
<dbReference type="NCBIfam" id="NF009689">
    <property type="entry name" value="PRK13210.1"/>
    <property type="match status" value="1"/>
</dbReference>
<keyword evidence="6" id="KW-1185">Reference proteome</keyword>
<organism evidence="5 7">
    <name type="scientific">Erysipelothrix amsterdamensis</name>
    <dbReference type="NCBI Taxonomy" id="2929157"/>
    <lineage>
        <taxon>Bacteria</taxon>
        <taxon>Bacillati</taxon>
        <taxon>Bacillota</taxon>
        <taxon>Erysipelotrichia</taxon>
        <taxon>Erysipelotrichales</taxon>
        <taxon>Erysipelotrichaceae</taxon>
        <taxon>Erysipelothrix</taxon>
    </lineage>
</organism>
<dbReference type="InterPro" id="IPR004560">
    <property type="entry name" value="L-Ru-5P_3-Epase"/>
</dbReference>
<dbReference type="GO" id="GO:0034015">
    <property type="term" value="F:L-ribulose-5-phosphate 3-epimerase activity"/>
    <property type="evidence" value="ECO:0007669"/>
    <property type="project" value="TreeGrafter"/>
</dbReference>
<keyword evidence="1 5" id="KW-0413">Isomerase</keyword>
<dbReference type="Pfam" id="PF01261">
    <property type="entry name" value="AP_endonuc_2"/>
    <property type="match status" value="1"/>
</dbReference>
<evidence type="ECO:0000256" key="1">
    <source>
        <dbReference type="ARBA" id="ARBA00023235"/>
    </source>
</evidence>
<accession>A0AAU9VJX8</accession>
<dbReference type="EMBL" id="OW659477">
    <property type="protein sequence ID" value="CAH2762197.1"/>
    <property type="molecule type" value="Genomic_DNA"/>
</dbReference>
<gene>
    <name evidence="5" type="primary">ulaE</name>
    <name evidence="5" type="ORF">ERYAMS2_01083</name>
    <name evidence="4" type="ORF">ERYAMS_00790</name>
</gene>
<proteinExistence type="predicted"/>
<dbReference type="InterPro" id="IPR050417">
    <property type="entry name" value="Sugar_Epim/Isomerase"/>
</dbReference>
<evidence type="ECO:0000256" key="2">
    <source>
        <dbReference type="NCBIfam" id="TIGR00542"/>
    </source>
</evidence>
<dbReference type="GO" id="GO:0019852">
    <property type="term" value="P:L-ascorbic acid metabolic process"/>
    <property type="evidence" value="ECO:0007669"/>
    <property type="project" value="TreeGrafter"/>
</dbReference>
<dbReference type="RefSeq" id="WP_003773398.1">
    <property type="nucleotide sequence ID" value="NZ_OW659477.1"/>
</dbReference>
<dbReference type="SUPFAM" id="SSF51658">
    <property type="entry name" value="Xylose isomerase-like"/>
    <property type="match status" value="1"/>
</dbReference>
<feature type="domain" description="Xylose isomerase-like TIM barrel" evidence="3">
    <location>
        <begin position="22"/>
        <end position="276"/>
    </location>
</feature>